<dbReference type="Gene3D" id="3.30.559.30">
    <property type="entry name" value="Nonribosomal peptide synthetase, condensation domain"/>
    <property type="match status" value="1"/>
</dbReference>
<dbReference type="InterPro" id="IPR045851">
    <property type="entry name" value="AMP-bd_C_sf"/>
</dbReference>
<dbReference type="AlphaFoldDB" id="A0A3A4BC74"/>
<dbReference type="PROSITE" id="PS50075">
    <property type="entry name" value="CARRIER"/>
    <property type="match status" value="1"/>
</dbReference>
<name>A0A3A4BC74_9ACTN</name>
<dbReference type="Pfam" id="PF00501">
    <property type="entry name" value="AMP-binding"/>
    <property type="match status" value="1"/>
</dbReference>
<proteinExistence type="predicted"/>
<dbReference type="PANTHER" id="PTHR45527">
    <property type="entry name" value="NONRIBOSOMAL PEPTIDE SYNTHETASE"/>
    <property type="match status" value="1"/>
</dbReference>
<dbReference type="Pfam" id="PF00550">
    <property type="entry name" value="PP-binding"/>
    <property type="match status" value="1"/>
</dbReference>
<dbReference type="Pfam" id="PF13193">
    <property type="entry name" value="AMP-binding_C"/>
    <property type="match status" value="1"/>
</dbReference>
<dbReference type="Gene3D" id="3.30.300.30">
    <property type="match status" value="1"/>
</dbReference>
<dbReference type="Gene3D" id="3.40.50.980">
    <property type="match status" value="2"/>
</dbReference>
<dbReference type="CDD" id="cd19531">
    <property type="entry name" value="LCL_NRPS-like"/>
    <property type="match status" value="1"/>
</dbReference>
<protein>
    <submittedName>
        <fullName evidence="5">Amino acid adenylation domain-containing protein</fullName>
    </submittedName>
</protein>
<reference evidence="5 6" key="1">
    <citation type="submission" date="2018-09" db="EMBL/GenBank/DDBJ databases">
        <title>YIM 75507 draft genome.</title>
        <authorList>
            <person name="Tang S."/>
            <person name="Feng Y."/>
        </authorList>
    </citation>
    <scope>NUCLEOTIDE SEQUENCE [LARGE SCALE GENOMIC DNA]</scope>
    <source>
        <strain evidence="5 6">YIM 75507</strain>
    </source>
</reference>
<evidence type="ECO:0000313" key="5">
    <source>
        <dbReference type="EMBL" id="RJL31788.1"/>
    </source>
</evidence>
<dbReference type="GO" id="GO:0005829">
    <property type="term" value="C:cytosol"/>
    <property type="evidence" value="ECO:0007669"/>
    <property type="project" value="TreeGrafter"/>
</dbReference>
<dbReference type="InterPro" id="IPR010071">
    <property type="entry name" value="AA_adenyl_dom"/>
</dbReference>
<dbReference type="InterPro" id="IPR020806">
    <property type="entry name" value="PKS_PP-bd"/>
</dbReference>
<dbReference type="InterPro" id="IPR009081">
    <property type="entry name" value="PP-bd_ACP"/>
</dbReference>
<dbReference type="Proteomes" id="UP000265768">
    <property type="component" value="Unassembled WGS sequence"/>
</dbReference>
<feature type="domain" description="Carrier" evidence="4">
    <location>
        <begin position="967"/>
        <end position="1042"/>
    </location>
</feature>
<dbReference type="SUPFAM" id="SSF47336">
    <property type="entry name" value="ACP-like"/>
    <property type="match status" value="1"/>
</dbReference>
<evidence type="ECO:0000256" key="3">
    <source>
        <dbReference type="ARBA" id="ARBA00022553"/>
    </source>
</evidence>
<dbReference type="Gene3D" id="3.40.50.1820">
    <property type="entry name" value="alpha/beta hydrolase"/>
    <property type="match status" value="1"/>
</dbReference>
<dbReference type="GO" id="GO:0008610">
    <property type="term" value="P:lipid biosynthetic process"/>
    <property type="evidence" value="ECO:0007669"/>
    <property type="project" value="UniProtKB-ARBA"/>
</dbReference>
<dbReference type="FunFam" id="1.10.1200.10:FF:000016">
    <property type="entry name" value="Non-ribosomal peptide synthase"/>
    <property type="match status" value="1"/>
</dbReference>
<dbReference type="GO" id="GO:0003824">
    <property type="term" value="F:catalytic activity"/>
    <property type="evidence" value="ECO:0007669"/>
    <property type="project" value="InterPro"/>
</dbReference>
<evidence type="ECO:0000256" key="1">
    <source>
        <dbReference type="ARBA" id="ARBA00001957"/>
    </source>
</evidence>
<dbReference type="InterPro" id="IPR006162">
    <property type="entry name" value="Ppantetheine_attach_site"/>
</dbReference>
<evidence type="ECO:0000256" key="2">
    <source>
        <dbReference type="ARBA" id="ARBA00022450"/>
    </source>
</evidence>
<dbReference type="EMBL" id="QZEY01000006">
    <property type="protein sequence ID" value="RJL31788.1"/>
    <property type="molecule type" value="Genomic_DNA"/>
</dbReference>
<gene>
    <name evidence="5" type="ORF">D5H75_19045</name>
</gene>
<dbReference type="InterPro" id="IPR036736">
    <property type="entry name" value="ACP-like_sf"/>
</dbReference>
<dbReference type="Pfam" id="PF00668">
    <property type="entry name" value="Condensation"/>
    <property type="match status" value="1"/>
</dbReference>
<keyword evidence="6" id="KW-1185">Reference proteome</keyword>
<organism evidence="5 6">
    <name type="scientific">Bailinhaonella thermotolerans</name>
    <dbReference type="NCBI Taxonomy" id="1070861"/>
    <lineage>
        <taxon>Bacteria</taxon>
        <taxon>Bacillati</taxon>
        <taxon>Actinomycetota</taxon>
        <taxon>Actinomycetes</taxon>
        <taxon>Streptosporangiales</taxon>
        <taxon>Streptosporangiaceae</taxon>
        <taxon>Bailinhaonella</taxon>
    </lineage>
</organism>
<evidence type="ECO:0000259" key="4">
    <source>
        <dbReference type="PROSITE" id="PS50075"/>
    </source>
</evidence>
<dbReference type="GO" id="GO:0044550">
    <property type="term" value="P:secondary metabolite biosynthetic process"/>
    <property type="evidence" value="ECO:0007669"/>
    <property type="project" value="TreeGrafter"/>
</dbReference>
<dbReference type="GO" id="GO:0072330">
    <property type="term" value="P:monocarboxylic acid biosynthetic process"/>
    <property type="evidence" value="ECO:0007669"/>
    <property type="project" value="UniProtKB-ARBA"/>
</dbReference>
<dbReference type="InterPro" id="IPR023213">
    <property type="entry name" value="CAT-like_dom_sf"/>
</dbReference>
<keyword evidence="2" id="KW-0596">Phosphopantetheine</keyword>
<dbReference type="NCBIfam" id="TIGR01733">
    <property type="entry name" value="AA-adenyl-dom"/>
    <property type="match status" value="1"/>
</dbReference>
<dbReference type="FunFam" id="3.40.50.980:FF:000002">
    <property type="entry name" value="Enterobactin synthetase component F"/>
    <property type="match status" value="1"/>
</dbReference>
<dbReference type="PANTHER" id="PTHR45527:SF1">
    <property type="entry name" value="FATTY ACID SYNTHASE"/>
    <property type="match status" value="1"/>
</dbReference>
<dbReference type="SUPFAM" id="SSF52777">
    <property type="entry name" value="CoA-dependent acyltransferases"/>
    <property type="match status" value="2"/>
</dbReference>
<dbReference type="PROSITE" id="PS00012">
    <property type="entry name" value="PHOSPHOPANTETHEINE"/>
    <property type="match status" value="1"/>
</dbReference>
<dbReference type="FunFam" id="2.30.38.10:FF:000001">
    <property type="entry name" value="Non-ribosomal peptide synthetase PvdI"/>
    <property type="match status" value="1"/>
</dbReference>
<dbReference type="InterPro" id="IPR001242">
    <property type="entry name" value="Condensation_dom"/>
</dbReference>
<dbReference type="RefSeq" id="WP_119927816.1">
    <property type="nucleotide sequence ID" value="NZ_QZEY01000006.1"/>
</dbReference>
<dbReference type="GO" id="GO:0031177">
    <property type="term" value="F:phosphopantetheine binding"/>
    <property type="evidence" value="ECO:0007669"/>
    <property type="project" value="InterPro"/>
</dbReference>
<evidence type="ECO:0000313" key="6">
    <source>
        <dbReference type="Proteomes" id="UP000265768"/>
    </source>
</evidence>
<dbReference type="FunFam" id="3.40.50.12780:FF:000012">
    <property type="entry name" value="Non-ribosomal peptide synthetase"/>
    <property type="match status" value="1"/>
</dbReference>
<dbReference type="InterPro" id="IPR000873">
    <property type="entry name" value="AMP-dep_synth/lig_dom"/>
</dbReference>
<dbReference type="OrthoDB" id="3671989at2"/>
<keyword evidence="3" id="KW-0597">Phosphoprotein</keyword>
<dbReference type="Gene3D" id="2.30.38.10">
    <property type="entry name" value="Luciferase, Domain 3"/>
    <property type="match status" value="1"/>
</dbReference>
<dbReference type="CDD" id="cd17646">
    <property type="entry name" value="A_NRPS_AB3403-like"/>
    <property type="match status" value="1"/>
</dbReference>
<dbReference type="GO" id="GO:0043041">
    <property type="term" value="P:amino acid activation for nonribosomal peptide biosynthetic process"/>
    <property type="evidence" value="ECO:0007669"/>
    <property type="project" value="TreeGrafter"/>
</dbReference>
<comment type="cofactor">
    <cofactor evidence="1">
        <name>pantetheine 4'-phosphate</name>
        <dbReference type="ChEBI" id="CHEBI:47942"/>
    </cofactor>
</comment>
<dbReference type="SMART" id="SM00823">
    <property type="entry name" value="PKS_PP"/>
    <property type="match status" value="1"/>
</dbReference>
<dbReference type="InterPro" id="IPR025110">
    <property type="entry name" value="AMP-bd_C"/>
</dbReference>
<accession>A0A3A4BC74</accession>
<dbReference type="FunFam" id="3.40.50.980:FF:000001">
    <property type="entry name" value="Non-ribosomal peptide synthetase"/>
    <property type="match status" value="1"/>
</dbReference>
<sequence length="1063" mass="115823">MTGAPEDQDVFPVSSGQERMWFMSRFEPDLAVYNIQFWLPIDRPDLVETALAGLVRRHEALRTTLELRESGVVQVVHRSVPITVARDDLSGRADADAEFRRLAQEYAARPFELAAPPLWRMRLVRTDADGWRLICVFDHSIFDGLSVGIFMTELDEFLLAAAEGRGPDLPEPAVQYADYAVWQRERLTPEFVERELEYWRGRLAGIPDDTGIPTDRPRPPVRTYGGAHHVFSLEPELHERVEELAQRSGATTFMVLLAAYKVLLARWSGRYDVVVACPVAGRPVPEVEPLIGMFVNALVLRTDLSGEPGFAGALERVSRTLLEGLDHQELPFERLVEALAPVRDPSRPPLFQAQFNLVPGEAAGSLTNGTAKLDLSLELNVQRGRMYGRIEYATDLFEPGTIARFAEAYVRLLEAAVADPARPITDLPLFGPEERERVLTAWNGTDAPLAEPEALHRLVEEQARRTLDAVAVCGEHETLTYAELDDRANRLAAWLGRLRAGPETPVAVCAERSPDLVVALLAVLKAGAFYVPLDPGYPRARLAHMLEDSRARVLLTQSVLASALPRGAARTVLLDREADWAGSAGSGSGGGAGSGAGADVSPHNAAYAIYTSGSTGLPKGAVISHRAIVNRLRWTQRAYGLGPGDAVLQKTPVSFDVSVWEFFWPLITGARLVLAPPGAHRDPAALRDVIVKHDVTTVHFVPSMLEEFLAGARVEDCASLRRVLCSGEELPARLARRLAERLPGAEVHNLYGPTEAAVDVSHWACHATVGERVPIGHPVDNTRLHVLDERLEPVPVGVPGELHIGGVQLARGYLGRPGLTAERFVPDPFTPGARLYRTGDLARRREDGAIEFLGRVDQQVKVHGVRVEPGEVEAALAGHPRVRRAVVTVRDDAPGGRGLVAYVDWAGDPSALTEELRGLLVKRLPAAMLPQAFVPVDSFPALPSGKLDRAALPSPAGRGGLGGEYVAPRTPIEEELCAIWRDLLGRDQVGVRDDFFDLGGHSLLAARLVARIRDAFGAEIPLRRCFELSTVEDYALVILEDLLAAEDGAGAPYDETGADGADE</sequence>
<dbReference type="Gene3D" id="3.30.559.10">
    <property type="entry name" value="Chloramphenicol acetyltransferase-like domain"/>
    <property type="match status" value="1"/>
</dbReference>
<dbReference type="InterPro" id="IPR029058">
    <property type="entry name" value="AB_hydrolase_fold"/>
</dbReference>
<comment type="caution">
    <text evidence="5">The sequence shown here is derived from an EMBL/GenBank/DDBJ whole genome shotgun (WGS) entry which is preliminary data.</text>
</comment>
<dbReference type="SUPFAM" id="SSF56801">
    <property type="entry name" value="Acetyl-CoA synthetase-like"/>
    <property type="match status" value="1"/>
</dbReference>